<evidence type="ECO:0000256" key="4">
    <source>
        <dbReference type="HAMAP-Rule" id="MF_00994"/>
    </source>
</evidence>
<keyword evidence="3 4" id="KW-0802">TPR repeat</keyword>
<dbReference type="RefSeq" id="WP_068615813.1">
    <property type="nucleotide sequence ID" value="NZ_CP016268.1"/>
</dbReference>
<keyword evidence="7" id="KW-1185">Reference proteome</keyword>
<dbReference type="GO" id="GO:0046890">
    <property type="term" value="P:regulation of lipid biosynthetic process"/>
    <property type="evidence" value="ECO:0007669"/>
    <property type="project" value="UniProtKB-UniRule"/>
</dbReference>
<feature type="binding site" evidence="4">
    <location>
        <position position="362"/>
    </location>
    <ligand>
        <name>Fe cation</name>
        <dbReference type="ChEBI" id="CHEBI:24875"/>
    </ligand>
</feature>
<dbReference type="SUPFAM" id="SSF48452">
    <property type="entry name" value="TPR-like"/>
    <property type="match status" value="1"/>
</dbReference>
<keyword evidence="1 4" id="KW-0479">Metal-binding</keyword>
<feature type="binding site" evidence="4">
    <location>
        <position position="376"/>
    </location>
    <ligand>
        <name>Fe cation</name>
        <dbReference type="ChEBI" id="CHEBI:24875"/>
    </ligand>
</feature>
<dbReference type="AlphaFoldDB" id="A0A193LG68"/>
<dbReference type="STRING" id="1548547.BA177_09830"/>
<keyword evidence="4" id="KW-1003">Cell membrane</keyword>
<comment type="function">
    <text evidence="4">Modulates cellular lipopolysaccharide (LPS) levels by regulating LpxC, which is involved in lipid A biosynthesis. May act by modulating the proteolytic activity of FtsH towards LpxC. May also coordinate assembly of proteins involved in LPS synthesis at the plasma membrane.</text>
</comment>
<dbReference type="InterPro" id="IPR030865">
    <property type="entry name" value="LapB"/>
</dbReference>
<dbReference type="NCBIfam" id="NF008757">
    <property type="entry name" value="PRK11788.1-5"/>
    <property type="match status" value="1"/>
</dbReference>
<protein>
    <recommendedName>
        <fullName evidence="4">Lipopolysaccharide assembly protein B</fullName>
    </recommendedName>
</protein>
<feature type="domain" description="LapB rubredoxin metal binding" evidence="5">
    <location>
        <begin position="357"/>
        <end position="381"/>
    </location>
</feature>
<keyword evidence="4" id="KW-0472">Membrane</keyword>
<evidence type="ECO:0000313" key="7">
    <source>
        <dbReference type="Proteomes" id="UP000092695"/>
    </source>
</evidence>
<dbReference type="EMBL" id="CP016268">
    <property type="protein sequence ID" value="ANO51458.1"/>
    <property type="molecule type" value="Genomic_DNA"/>
</dbReference>
<keyword evidence="4" id="KW-0997">Cell inner membrane</keyword>
<dbReference type="KEGG" id="woc:BA177_09830"/>
<reference evidence="6 7" key="1">
    <citation type="submission" date="2016-06" db="EMBL/GenBank/DDBJ databases">
        <title>Complete genome sequence of a deep-branching marine Gamma Proteobacterium Woeseia oceani type strain XK5.</title>
        <authorList>
            <person name="Mu D."/>
            <person name="Du Z."/>
        </authorList>
    </citation>
    <scope>NUCLEOTIDE SEQUENCE [LARGE SCALE GENOMIC DNA]</scope>
    <source>
        <strain evidence="6 7">XK5</strain>
    </source>
</reference>
<comment type="subcellular location">
    <subcellularLocation>
        <location evidence="4">Cell inner membrane</location>
        <topology evidence="4">Single-pass membrane protein</topology>
        <orientation evidence="4">Cytoplasmic side</orientation>
    </subcellularLocation>
</comment>
<keyword evidence="2 4" id="KW-0677">Repeat</keyword>
<dbReference type="GO" id="GO:0009898">
    <property type="term" value="C:cytoplasmic side of plasma membrane"/>
    <property type="evidence" value="ECO:0007669"/>
    <property type="project" value="UniProtKB-UniRule"/>
</dbReference>
<dbReference type="InterPro" id="IPR051012">
    <property type="entry name" value="CellSynth/LPSAsmb/PSIAsmb"/>
</dbReference>
<dbReference type="Proteomes" id="UP000092695">
    <property type="component" value="Chromosome"/>
</dbReference>
<dbReference type="Gene3D" id="1.25.40.10">
    <property type="entry name" value="Tetratricopeptide repeat domain"/>
    <property type="match status" value="2"/>
</dbReference>
<evidence type="ECO:0000313" key="6">
    <source>
        <dbReference type="EMBL" id="ANO51458.1"/>
    </source>
</evidence>
<dbReference type="InterPro" id="IPR041166">
    <property type="entry name" value="Rubredoxin_2"/>
</dbReference>
<proteinExistence type="inferred from homology"/>
<dbReference type="InterPro" id="IPR011990">
    <property type="entry name" value="TPR-like_helical_dom_sf"/>
</dbReference>
<evidence type="ECO:0000259" key="5">
    <source>
        <dbReference type="Pfam" id="PF18073"/>
    </source>
</evidence>
<dbReference type="PANTHER" id="PTHR45586">
    <property type="entry name" value="TPR REPEAT-CONTAINING PROTEIN PA4667"/>
    <property type="match status" value="1"/>
</dbReference>
<dbReference type="Pfam" id="PF13176">
    <property type="entry name" value="TPR_7"/>
    <property type="match status" value="1"/>
</dbReference>
<dbReference type="InterPro" id="IPR019734">
    <property type="entry name" value="TPR_rpt"/>
</dbReference>
<accession>A0A193LG68</accession>
<organism evidence="6 7">
    <name type="scientific">Woeseia oceani</name>
    <dbReference type="NCBI Taxonomy" id="1548547"/>
    <lineage>
        <taxon>Bacteria</taxon>
        <taxon>Pseudomonadati</taxon>
        <taxon>Pseudomonadota</taxon>
        <taxon>Gammaproteobacteria</taxon>
        <taxon>Woeseiales</taxon>
        <taxon>Woeseiaceae</taxon>
        <taxon>Woeseia</taxon>
    </lineage>
</organism>
<dbReference type="HAMAP" id="MF_00994">
    <property type="entry name" value="LPS_assembly_LapB"/>
    <property type="match status" value="1"/>
</dbReference>
<dbReference type="PANTHER" id="PTHR45586:SF1">
    <property type="entry name" value="LIPOPOLYSACCHARIDE ASSEMBLY PROTEIN B"/>
    <property type="match status" value="1"/>
</dbReference>
<dbReference type="GO" id="GO:0005506">
    <property type="term" value="F:iron ion binding"/>
    <property type="evidence" value="ECO:0007669"/>
    <property type="project" value="UniProtKB-UniRule"/>
</dbReference>
<comment type="similarity">
    <text evidence="4">Belongs to the LapB family.</text>
</comment>
<feature type="topological domain" description="Cytoplasmic" evidence="4">
    <location>
        <begin position="25"/>
        <end position="401"/>
    </location>
</feature>
<feature type="binding site" evidence="4">
    <location>
        <position position="373"/>
    </location>
    <ligand>
        <name>Fe cation</name>
        <dbReference type="ChEBI" id="CHEBI:24875"/>
    </ligand>
</feature>
<dbReference type="Pfam" id="PF18073">
    <property type="entry name" value="Zn_ribbon_LapB"/>
    <property type="match status" value="1"/>
</dbReference>
<evidence type="ECO:0000256" key="3">
    <source>
        <dbReference type="ARBA" id="ARBA00022803"/>
    </source>
</evidence>
<feature type="binding site" evidence="4">
    <location>
        <position position="359"/>
    </location>
    <ligand>
        <name>Fe cation</name>
        <dbReference type="ChEBI" id="CHEBI:24875"/>
    </ligand>
</feature>
<dbReference type="GO" id="GO:0008653">
    <property type="term" value="P:lipopolysaccharide metabolic process"/>
    <property type="evidence" value="ECO:0007669"/>
    <property type="project" value="InterPro"/>
</dbReference>
<evidence type="ECO:0000256" key="1">
    <source>
        <dbReference type="ARBA" id="ARBA00022723"/>
    </source>
</evidence>
<evidence type="ECO:0000256" key="2">
    <source>
        <dbReference type="ARBA" id="ARBA00022737"/>
    </source>
</evidence>
<keyword evidence="4" id="KW-1133">Transmembrane helix</keyword>
<name>A0A193LG68_9GAMM</name>
<keyword evidence="4" id="KW-0408">Iron</keyword>
<sequence>MPTESTFLLAGLFLLLVAAGWALGRFGERDEQDEVAPPINTDYLKGLNFLLNEQTDQALEHFLKMVRVDDKTIETHFALGSLFRRRGEVDRAIRIHQNIIARPDLAAEQRDLALLSLAKDYLRAGLLDRAEKMFVRLAEGSRHQVEALERLCRIYEQEREWQRAIDCSQKLEILSGKSLALQIAHYYCELAEKSALAKDYPAARAFVKKAQSGRPRTFRGALTRANIARETGDFKLALKLYHRVMDESNYLITEALPRMVDIHREEGTVEQLQKTLQAMLDKLPESGKDVAYTAIVNNIGGIAVIDDCVEHYMLNEPTLLEFVDLRQFAAGDDGARKMALDRVRAALSKMAAATPRYQCHECGFSSQRLLWQCPSCKNWETQRPFTRVQFDTLLQRSAATA</sequence>
<keyword evidence="4" id="KW-0812">Transmembrane</keyword>
<gene>
    <name evidence="4" type="primary">lapB</name>
    <name evidence="6" type="ORF">BA177_09830</name>
</gene>